<organism evidence="1 2">
    <name type="scientific">Streptomyces gulbargensis</name>
    <dbReference type="NCBI Taxonomy" id="364901"/>
    <lineage>
        <taxon>Bacteria</taxon>
        <taxon>Bacillati</taxon>
        <taxon>Actinomycetota</taxon>
        <taxon>Actinomycetes</taxon>
        <taxon>Kitasatosporales</taxon>
        <taxon>Streptomycetaceae</taxon>
        <taxon>Streptomyces</taxon>
    </lineage>
</organism>
<proteinExistence type="predicted"/>
<evidence type="ECO:0000313" key="1">
    <source>
        <dbReference type="EMBL" id="GAA3902445.1"/>
    </source>
</evidence>
<gene>
    <name evidence="1" type="ORF">GCM10022244_10850</name>
</gene>
<keyword evidence="2" id="KW-1185">Reference proteome</keyword>
<reference evidence="2" key="1">
    <citation type="journal article" date="2019" name="Int. J. Syst. Evol. Microbiol.">
        <title>The Global Catalogue of Microorganisms (GCM) 10K type strain sequencing project: providing services to taxonomists for standard genome sequencing and annotation.</title>
        <authorList>
            <consortium name="The Broad Institute Genomics Platform"/>
            <consortium name="The Broad Institute Genome Sequencing Center for Infectious Disease"/>
            <person name="Wu L."/>
            <person name="Ma J."/>
        </authorList>
    </citation>
    <scope>NUCLEOTIDE SEQUENCE [LARGE SCALE GENOMIC DNA]</scope>
    <source>
        <strain evidence="2">JCM 16956</strain>
    </source>
</reference>
<dbReference type="EMBL" id="BAABAJ010000002">
    <property type="protein sequence ID" value="GAA3902445.1"/>
    <property type="molecule type" value="Genomic_DNA"/>
</dbReference>
<name>A0ABP7LMV7_9ACTN</name>
<dbReference type="Proteomes" id="UP001501000">
    <property type="component" value="Unassembled WGS sequence"/>
</dbReference>
<comment type="caution">
    <text evidence="1">The sequence shown here is derived from an EMBL/GenBank/DDBJ whole genome shotgun (WGS) entry which is preliminary data.</text>
</comment>
<protein>
    <submittedName>
        <fullName evidence="1">Uncharacterized protein</fullName>
    </submittedName>
</protein>
<accession>A0ABP7LMV7</accession>
<sequence>MSTTRLTALRESGRRIGVVGLGAAAVLGLISAPAHAASWSSSLTGVAPGFESRRWYDTGGTTTIKFTGCSTDGSVSVTNVTLRKDTVGPDPSYTRASFTQCHVSSTSTSTGTWADHGSGDYYFAVNEGATGIRLTVRSLTVSY</sequence>
<evidence type="ECO:0000313" key="2">
    <source>
        <dbReference type="Proteomes" id="UP001501000"/>
    </source>
</evidence>
<dbReference type="RefSeq" id="WP_345278939.1">
    <property type="nucleotide sequence ID" value="NZ_BAABAJ010000002.1"/>
</dbReference>